<protein>
    <recommendedName>
        <fullName evidence="2">AB hydrolase-1 domain-containing protein</fullName>
    </recommendedName>
</protein>
<evidence type="ECO:0000313" key="3">
    <source>
        <dbReference type="EMBL" id="KKR87463.1"/>
    </source>
</evidence>
<evidence type="ECO:0000256" key="1">
    <source>
        <dbReference type="ARBA" id="ARBA00038115"/>
    </source>
</evidence>
<dbReference type="InterPro" id="IPR000073">
    <property type="entry name" value="AB_hydrolase_1"/>
</dbReference>
<name>A0A0G0UEX5_9BACT</name>
<dbReference type="EMBL" id="LCAG01000004">
    <property type="protein sequence ID" value="KKR87463.1"/>
    <property type="molecule type" value="Genomic_DNA"/>
</dbReference>
<dbReference type="PANTHER" id="PTHR22946">
    <property type="entry name" value="DIENELACTONE HYDROLASE DOMAIN-CONTAINING PROTEIN-RELATED"/>
    <property type="match status" value="1"/>
</dbReference>
<comment type="similarity">
    <text evidence="1">Belongs to the AB hydrolase superfamily. FUS2 hydrolase family.</text>
</comment>
<dbReference type="Pfam" id="PF00561">
    <property type="entry name" value="Abhydrolase_1"/>
    <property type="match status" value="1"/>
</dbReference>
<dbReference type="InterPro" id="IPR029058">
    <property type="entry name" value="AB_hydrolase_fold"/>
</dbReference>
<dbReference type="Gene3D" id="3.40.50.1820">
    <property type="entry name" value="alpha/beta hydrolase"/>
    <property type="match status" value="1"/>
</dbReference>
<sequence length="244" mass="27635">MESVEIKVNGLKLKGAIFYPQIKKTENPAILIIQGWTGHKENSYQYAESLSRLGFICLLFDSRGHGESEGNIKTATMEDFTRDDQQVFDFLASLKSVDPKNISVVGSSFGGYRAAYLTSKRPVKNLLLRVAADYANDTFKIPREKAGGSEIPEIMAWRKKAKNPSETYALSAVNNFKGNVLVIESEFDEFVPHQTTENYKNAVKDKTKLTYVFMKDAPHSIKAGPFRDKVEKIYLDWFKKRLSD</sequence>
<organism evidence="3 4">
    <name type="scientific">Candidatus Curtissbacteria bacterium GW2011_GWA1_41_11</name>
    <dbReference type="NCBI Taxonomy" id="1618409"/>
    <lineage>
        <taxon>Bacteria</taxon>
        <taxon>Candidatus Curtissiibacteriota</taxon>
    </lineage>
</organism>
<dbReference type="SUPFAM" id="SSF53474">
    <property type="entry name" value="alpha/beta-Hydrolases"/>
    <property type="match status" value="1"/>
</dbReference>
<reference evidence="3 4" key="1">
    <citation type="journal article" date="2015" name="Nature">
        <title>rRNA introns, odd ribosomes, and small enigmatic genomes across a large radiation of phyla.</title>
        <authorList>
            <person name="Brown C.T."/>
            <person name="Hug L.A."/>
            <person name="Thomas B.C."/>
            <person name="Sharon I."/>
            <person name="Castelle C.J."/>
            <person name="Singh A."/>
            <person name="Wilkins M.J."/>
            <person name="Williams K.H."/>
            <person name="Banfield J.F."/>
        </authorList>
    </citation>
    <scope>NUCLEOTIDE SEQUENCE [LARGE SCALE GENOMIC DNA]</scope>
</reference>
<feature type="domain" description="AB hydrolase-1" evidence="2">
    <location>
        <begin position="28"/>
        <end position="129"/>
    </location>
</feature>
<dbReference type="PANTHER" id="PTHR22946:SF5">
    <property type="entry name" value="PEPTIDASE S9 PROLYL OLIGOPEPTIDASE CATALYTIC DOMAIN-CONTAINING PROTEIN"/>
    <property type="match status" value="1"/>
</dbReference>
<dbReference type="AlphaFoldDB" id="A0A0G0UEX5"/>
<evidence type="ECO:0000313" key="4">
    <source>
        <dbReference type="Proteomes" id="UP000034854"/>
    </source>
</evidence>
<evidence type="ECO:0000259" key="2">
    <source>
        <dbReference type="Pfam" id="PF00561"/>
    </source>
</evidence>
<dbReference type="InterPro" id="IPR050261">
    <property type="entry name" value="FrsA_esterase"/>
</dbReference>
<gene>
    <name evidence="3" type="ORF">UU34_C0004G0004</name>
</gene>
<comment type="caution">
    <text evidence="3">The sequence shown here is derived from an EMBL/GenBank/DDBJ whole genome shotgun (WGS) entry which is preliminary data.</text>
</comment>
<accession>A0A0G0UEX5</accession>
<proteinExistence type="inferred from homology"/>
<dbReference type="Proteomes" id="UP000034854">
    <property type="component" value="Unassembled WGS sequence"/>
</dbReference>